<dbReference type="GO" id="GO:0043295">
    <property type="term" value="F:glutathione binding"/>
    <property type="evidence" value="ECO:0007669"/>
    <property type="project" value="UniProtKB-UniRule"/>
</dbReference>
<feature type="domain" description="Glutathione synthase substrate-binding" evidence="13">
    <location>
        <begin position="241"/>
        <end position="349"/>
    </location>
</feature>
<evidence type="ECO:0000256" key="4">
    <source>
        <dbReference type="ARBA" id="ARBA00022684"/>
    </source>
</evidence>
<feature type="binding site" evidence="10">
    <location>
        <position position="352"/>
    </location>
    <ligand>
        <name>ATP</name>
        <dbReference type="ChEBI" id="CHEBI:30616"/>
    </ligand>
</feature>
<dbReference type="Gene3D" id="3.30.1490.50">
    <property type="match status" value="1"/>
</dbReference>
<dbReference type="OMA" id="NGLVMYP"/>
<dbReference type="EMBL" id="JAGTXO010000004">
    <property type="protein sequence ID" value="KAG8468423.1"/>
    <property type="molecule type" value="Genomic_DNA"/>
</dbReference>
<feature type="binding site" evidence="10">
    <location>
        <begin position="410"/>
        <end position="419"/>
    </location>
    <ligand>
        <name>ATP</name>
        <dbReference type="ChEBI" id="CHEBI:30616"/>
    </ligand>
</feature>
<evidence type="ECO:0000259" key="13">
    <source>
        <dbReference type="Pfam" id="PF03199"/>
    </source>
</evidence>
<feature type="binding site" evidence="10">
    <location>
        <position position="503"/>
    </location>
    <ligand>
        <name>ATP</name>
        <dbReference type="ChEBI" id="CHEBI:30616"/>
    </ligand>
</feature>
<dbReference type="SUPFAM" id="SSF52440">
    <property type="entry name" value="PreATP-grasp domain"/>
    <property type="match status" value="1"/>
</dbReference>
<keyword evidence="6 9" id="KW-0547">Nucleotide-binding</keyword>
<keyword evidence="12" id="KW-0732">Signal</keyword>
<feature type="binding site" evidence="11">
    <location>
        <position position="414"/>
    </location>
    <ligand>
        <name>Mg(2+)</name>
        <dbReference type="ChEBI" id="CHEBI:18420"/>
    </ligand>
</feature>
<dbReference type="PANTHER" id="PTHR11130:SF0">
    <property type="entry name" value="GLUTATHIONE SYNTHETASE"/>
    <property type="match status" value="1"/>
</dbReference>
<feature type="binding site" evidence="10">
    <location>
        <position position="256"/>
    </location>
    <ligand>
        <name>substrate</name>
    </ligand>
</feature>
<feature type="binding site" evidence="10">
    <location>
        <position position="497"/>
    </location>
    <ligand>
        <name>ATP</name>
        <dbReference type="ChEBI" id="CHEBI:30616"/>
    </ligand>
</feature>
<keyword evidence="4 9" id="KW-0317">Glutathione biosynthesis</keyword>
<feature type="binding site" evidence="10">
    <location>
        <position position="469"/>
    </location>
    <ligand>
        <name>ATP</name>
        <dbReference type="ChEBI" id="CHEBI:30616"/>
    </ligand>
</feature>
<dbReference type="InterPro" id="IPR004887">
    <property type="entry name" value="GSH_synth_subst-bd"/>
</dbReference>
<reference evidence="14" key="1">
    <citation type="submission" date="2021-05" db="EMBL/GenBank/DDBJ databases">
        <title>The genome of the haptophyte Pavlova lutheri (Diacronema luteri, Pavlovales) - a model for lipid biosynthesis in eukaryotic algae.</title>
        <authorList>
            <person name="Hulatt C.J."/>
            <person name="Posewitz M.C."/>
        </authorList>
    </citation>
    <scope>NUCLEOTIDE SEQUENCE</scope>
    <source>
        <strain evidence="14">NIVA-4/92</strain>
    </source>
</reference>
<dbReference type="InterPro" id="IPR016185">
    <property type="entry name" value="PreATP-grasp_dom_sf"/>
</dbReference>
<dbReference type="GO" id="GO:0005829">
    <property type="term" value="C:cytosol"/>
    <property type="evidence" value="ECO:0007669"/>
    <property type="project" value="TreeGrafter"/>
</dbReference>
<dbReference type="PIRSF" id="PIRSF001558">
    <property type="entry name" value="GSHase"/>
    <property type="match status" value="1"/>
</dbReference>
<dbReference type="Pfam" id="PF03199">
    <property type="entry name" value="GSH_synthase"/>
    <property type="match status" value="1"/>
</dbReference>
<dbReference type="GO" id="GO:0000287">
    <property type="term" value="F:magnesium ion binding"/>
    <property type="evidence" value="ECO:0007669"/>
    <property type="project" value="UniProtKB-UniRule"/>
</dbReference>
<comment type="cofactor">
    <cofactor evidence="9 11">
        <name>Mg(2+)</name>
        <dbReference type="ChEBI" id="CHEBI:18420"/>
    </cofactor>
    <text evidence="9 11">Binds 1 Mg(2+) ion per subunit.</text>
</comment>
<comment type="pathway">
    <text evidence="1 9">Sulfur metabolism; glutathione biosynthesis; glutathione from L-cysteine and L-glutamate: step 2/2.</text>
</comment>
<evidence type="ECO:0000256" key="9">
    <source>
        <dbReference type="PIRNR" id="PIRNR001558"/>
    </source>
</evidence>
<dbReference type="Gene3D" id="1.10.1080.10">
    <property type="entry name" value="Glutathione Synthetase, Chain A, domain 3"/>
    <property type="match status" value="1"/>
</dbReference>
<comment type="similarity">
    <text evidence="2 9">Belongs to the eukaryotic GSH synthase family.</text>
</comment>
<dbReference type="InterPro" id="IPR014042">
    <property type="entry name" value="Glutathione_synthase_a-hlx"/>
</dbReference>
<accession>A0A8J5XIV6</accession>
<evidence type="ECO:0000313" key="15">
    <source>
        <dbReference type="Proteomes" id="UP000751190"/>
    </source>
</evidence>
<dbReference type="PANTHER" id="PTHR11130">
    <property type="entry name" value="GLUTATHIONE SYNTHETASE"/>
    <property type="match status" value="1"/>
</dbReference>
<dbReference type="Gene3D" id="3.30.1490.80">
    <property type="match status" value="1"/>
</dbReference>
<organism evidence="14 15">
    <name type="scientific">Diacronema lutheri</name>
    <name type="common">Unicellular marine alga</name>
    <name type="synonym">Monochrysis lutheri</name>
    <dbReference type="NCBI Taxonomy" id="2081491"/>
    <lineage>
        <taxon>Eukaryota</taxon>
        <taxon>Haptista</taxon>
        <taxon>Haptophyta</taxon>
        <taxon>Pavlovophyceae</taxon>
        <taxon>Pavlovales</taxon>
        <taxon>Pavlovaceae</taxon>
        <taxon>Diacronema</taxon>
    </lineage>
</organism>
<feature type="chain" id="PRO_5035267408" description="Glutathione synthetase" evidence="12">
    <location>
        <begin position="21"/>
        <end position="522"/>
    </location>
</feature>
<feature type="binding site" evidence="10">
    <location>
        <position position="421"/>
    </location>
    <ligand>
        <name>ATP</name>
        <dbReference type="ChEBI" id="CHEBI:30616"/>
    </ligand>
</feature>
<keyword evidence="5 9" id="KW-0479">Metal-binding</keyword>
<evidence type="ECO:0000313" key="14">
    <source>
        <dbReference type="EMBL" id="KAG8468423.1"/>
    </source>
</evidence>
<evidence type="ECO:0000256" key="11">
    <source>
        <dbReference type="PIRSR" id="PIRSR001558-2"/>
    </source>
</evidence>
<proteinExistence type="inferred from homology"/>
<dbReference type="AlphaFoldDB" id="A0A8J5XIV6"/>
<dbReference type="Proteomes" id="UP000751190">
    <property type="component" value="Unassembled WGS sequence"/>
</dbReference>
<dbReference type="Gene3D" id="3.40.50.1760">
    <property type="entry name" value="Glutathione synthase, substrate-binding domain superfamily, eukaryotic"/>
    <property type="match status" value="1"/>
</dbReference>
<evidence type="ECO:0000256" key="12">
    <source>
        <dbReference type="SAM" id="SignalP"/>
    </source>
</evidence>
<dbReference type="Pfam" id="PF03917">
    <property type="entry name" value="GSH_synth_ATP"/>
    <property type="match status" value="1"/>
</dbReference>
<keyword evidence="3 9" id="KW-0436">Ligase</keyword>
<evidence type="ECO:0000256" key="10">
    <source>
        <dbReference type="PIRSR" id="PIRSR001558-1"/>
    </source>
</evidence>
<keyword evidence="7 9" id="KW-0067">ATP-binding</keyword>
<comment type="caution">
    <text evidence="14">The sequence shown here is derived from an EMBL/GenBank/DDBJ whole genome shotgun (WGS) entry which is preliminary data.</text>
</comment>
<feature type="binding site" evidence="10">
    <location>
        <position position="495"/>
    </location>
    <ligand>
        <name>substrate</name>
    </ligand>
</feature>
<feature type="signal peptide" evidence="12">
    <location>
        <begin position="1"/>
        <end position="20"/>
    </location>
</feature>
<dbReference type="EC" id="6.3.2.3" evidence="9"/>
<dbReference type="GO" id="GO:0005524">
    <property type="term" value="F:ATP binding"/>
    <property type="evidence" value="ECO:0007669"/>
    <property type="project" value="UniProtKB-UniRule"/>
</dbReference>
<keyword evidence="8 9" id="KW-0460">Magnesium</keyword>
<dbReference type="InterPro" id="IPR005615">
    <property type="entry name" value="Glutathione_synthase"/>
</dbReference>
<comment type="catalytic activity">
    <reaction evidence="9">
        <text>gamma-L-glutamyl-L-cysteine + glycine + ATP = glutathione + ADP + phosphate + H(+)</text>
        <dbReference type="Rhea" id="RHEA:13557"/>
        <dbReference type="ChEBI" id="CHEBI:15378"/>
        <dbReference type="ChEBI" id="CHEBI:30616"/>
        <dbReference type="ChEBI" id="CHEBI:43474"/>
        <dbReference type="ChEBI" id="CHEBI:57305"/>
        <dbReference type="ChEBI" id="CHEBI:57925"/>
        <dbReference type="ChEBI" id="CHEBI:58173"/>
        <dbReference type="ChEBI" id="CHEBI:456216"/>
        <dbReference type="EC" id="6.3.2.3"/>
    </reaction>
</comment>
<sequence length="522" mass="54503">MAPVACALLVFSTHASTASGVPSALVSRALGWANTNGVQMSPQPGSFVHAPLSLSPFPLSADGFARARALAPIFNELVEAVASDPEWLLGVLEATLESDPFTGRLARVLREATRAGPEAQPLHLGIHRSDYMLDEPARADGGGYEPARLLQIELNTIASSFGCLSARISQLHAYVCAVAPADVAAVLDGPAAAELAAGAELPSNAALEMLPDALAAAHAAYIAQVAGAPSAGAPPAGAPPVVVFVVQPGERNVADQRLLELALWERHGVQAVRCTLAELAAGAQLRDGPAHPNGSPRPCLWVGGREVAVAYFRAGYSPDDYPTEAEWAARLAIERSAAVKCPTVAYQLAGTKKVQQVLAEPGALERFVPSAEHAAALRATFAGLFSLQTDDEYEAALRLTRADEDGYVLKPQREGGGNNIYGRDAAARLAAMRAGEREGYILMERIRPRARRLALARNNEACITEAVCELGVFGVFLGGGGQPALLNRAAGHLLRAKPLGTDEGGVAAGFAVLSSPLLERGI</sequence>
<evidence type="ECO:0000256" key="3">
    <source>
        <dbReference type="ARBA" id="ARBA00022598"/>
    </source>
</evidence>
<keyword evidence="15" id="KW-1185">Reference proteome</keyword>
<evidence type="ECO:0000256" key="2">
    <source>
        <dbReference type="ARBA" id="ARBA00010385"/>
    </source>
</evidence>
<dbReference type="InterPro" id="IPR037013">
    <property type="entry name" value="GSH-S_sub-bd_sf"/>
</dbReference>
<feature type="binding site" evidence="10">
    <location>
        <begin position="443"/>
        <end position="446"/>
    </location>
    <ligand>
        <name>ATP</name>
        <dbReference type="ChEBI" id="CHEBI:30616"/>
    </ligand>
</feature>
<dbReference type="OrthoDB" id="2020073at2759"/>
<dbReference type="NCBIfam" id="TIGR01986">
    <property type="entry name" value="glut_syn_euk"/>
    <property type="match status" value="1"/>
</dbReference>
<dbReference type="InterPro" id="IPR014049">
    <property type="entry name" value="Glutathione_synthase_N_euk"/>
</dbReference>
<dbReference type="GO" id="GO:0004363">
    <property type="term" value="F:glutathione synthase activity"/>
    <property type="evidence" value="ECO:0007669"/>
    <property type="project" value="UniProtKB-UniRule"/>
</dbReference>
<evidence type="ECO:0000256" key="6">
    <source>
        <dbReference type="ARBA" id="ARBA00022741"/>
    </source>
</evidence>
<gene>
    <name evidence="14" type="ORF">KFE25_013506</name>
</gene>
<protein>
    <recommendedName>
        <fullName evidence="9">Glutathione synthetase</fullName>
        <shortName evidence="9">GSH-S</shortName>
        <ecNumber evidence="9">6.3.2.3</ecNumber>
    </recommendedName>
</protein>
<evidence type="ECO:0000256" key="5">
    <source>
        <dbReference type="ARBA" id="ARBA00022723"/>
    </source>
</evidence>
<name>A0A8J5XIV6_DIALT</name>
<dbReference type="Gene3D" id="3.30.470.20">
    <property type="entry name" value="ATP-grasp fold, B domain"/>
    <property type="match status" value="1"/>
</dbReference>
<evidence type="ECO:0000256" key="7">
    <source>
        <dbReference type="ARBA" id="ARBA00022840"/>
    </source>
</evidence>
<evidence type="ECO:0000256" key="8">
    <source>
        <dbReference type="ARBA" id="ARBA00022842"/>
    </source>
</evidence>
<evidence type="ECO:0000256" key="1">
    <source>
        <dbReference type="ARBA" id="ARBA00004965"/>
    </source>
</evidence>
<dbReference type="SUPFAM" id="SSF56059">
    <property type="entry name" value="Glutathione synthetase ATP-binding domain-like"/>
    <property type="match status" value="1"/>
</dbReference>
<dbReference type="InterPro" id="IPR014709">
    <property type="entry name" value="Glutathione_synthase_C_euk"/>
</dbReference>
<dbReference type="UniPathway" id="UPA00142">
    <property type="reaction ID" value="UER00210"/>
</dbReference>